<feature type="region of interest" description="Disordered" evidence="1">
    <location>
        <begin position="226"/>
        <end position="378"/>
    </location>
</feature>
<proteinExistence type="predicted"/>
<feature type="region of interest" description="Disordered" evidence="1">
    <location>
        <begin position="112"/>
        <end position="191"/>
    </location>
</feature>
<keyword evidence="3" id="KW-1185">Reference proteome</keyword>
<name>A0A1J4JC09_9EUKA</name>
<feature type="compositionally biased region" description="Basic and acidic residues" evidence="1">
    <location>
        <begin position="288"/>
        <end position="298"/>
    </location>
</feature>
<dbReference type="AlphaFoldDB" id="A0A1J4JC09"/>
<dbReference type="OrthoDB" id="406368at2759"/>
<dbReference type="InterPro" id="IPR051291">
    <property type="entry name" value="CIMAP"/>
</dbReference>
<dbReference type="PANTHER" id="PTHR21580:SF60">
    <property type="entry name" value="SPERM-TAIL PG-RICH REPEAT-CONTAINING PROTEIN 2"/>
    <property type="match status" value="1"/>
</dbReference>
<dbReference type="VEuPathDB" id="TrichDB:TRFO_10124"/>
<protein>
    <submittedName>
        <fullName evidence="2">Uncharacterized protein</fullName>
    </submittedName>
</protein>
<comment type="caution">
    <text evidence="2">The sequence shown here is derived from an EMBL/GenBank/DDBJ whole genome shotgun (WGS) entry which is preliminary data.</text>
</comment>
<evidence type="ECO:0000256" key="1">
    <source>
        <dbReference type="SAM" id="MobiDB-lite"/>
    </source>
</evidence>
<accession>A0A1J4JC09</accession>
<organism evidence="2 3">
    <name type="scientific">Tritrichomonas foetus</name>
    <dbReference type="NCBI Taxonomy" id="1144522"/>
    <lineage>
        <taxon>Eukaryota</taxon>
        <taxon>Metamonada</taxon>
        <taxon>Parabasalia</taxon>
        <taxon>Tritrichomonadida</taxon>
        <taxon>Tritrichomonadidae</taxon>
        <taxon>Tritrichomonas</taxon>
    </lineage>
</organism>
<feature type="region of interest" description="Disordered" evidence="1">
    <location>
        <begin position="394"/>
        <end position="430"/>
    </location>
</feature>
<dbReference type="Pfam" id="PF07004">
    <property type="entry name" value="SHIPPO-rpt"/>
    <property type="match status" value="5"/>
</dbReference>
<evidence type="ECO:0000313" key="3">
    <source>
        <dbReference type="Proteomes" id="UP000179807"/>
    </source>
</evidence>
<gene>
    <name evidence="2" type="ORF">TRFO_10124</name>
</gene>
<evidence type="ECO:0000313" key="2">
    <source>
        <dbReference type="EMBL" id="OHS96193.1"/>
    </source>
</evidence>
<dbReference type="GeneID" id="94829957"/>
<dbReference type="RefSeq" id="XP_068349330.1">
    <property type="nucleotide sequence ID" value="XM_068495253.1"/>
</dbReference>
<dbReference type="PANTHER" id="PTHR21580">
    <property type="entry name" value="SHIPPO-1-RELATED"/>
    <property type="match status" value="1"/>
</dbReference>
<sequence length="465" mass="51507">MSITTRSKRNLDLASKSTAPTVGPGSYETNDNGIVMKDDSPYPFLTTAARFKDNPNGNPGPADYHPEIPQLNIKCMGVKSMRSVTPRKSWDIIDSPDPCLYQQINDWDQHGLVNGQRRPRMPFSSRSPRDFGVFGRPDHENSPGDYNLRPGYEKGVQIPKSSRPIFKPNGNPGPGAYEVSRGRAPRNKLPSHQFLTSGERNIFPVSDSIADRPGLGHDDWALPKGFAPFGSKARKQNFWADKKKTPGPGAYRPEKDRSFSPNSAPFGVRGPRNWQEPNDNPGPGSYKLDGKRKFKDNPDLPFNQRSARKPFWGGGNPVGPGAYDVDRQDQVKALRKLESPSPSFLTGGDRNPFKGDPTVPGPGKYSPEKGHSQSEQHKLRRCIDGSERYKEGTFIGQPINDAPGPATYNPEREPTKRPGDPGGYWPHSKRGSWIRNTCAPSMEKYNVAGDLLKPSLNVTYSVCKL</sequence>
<dbReference type="InterPro" id="IPR010736">
    <property type="entry name" value="SHIPPO-rpt"/>
</dbReference>
<dbReference type="EMBL" id="MLAK01001193">
    <property type="protein sequence ID" value="OHS96193.1"/>
    <property type="molecule type" value="Genomic_DNA"/>
</dbReference>
<reference evidence="2" key="1">
    <citation type="submission" date="2016-10" db="EMBL/GenBank/DDBJ databases">
        <authorList>
            <person name="Benchimol M."/>
            <person name="Almeida L.G."/>
            <person name="Vasconcelos A.T."/>
            <person name="Perreira-Neves A."/>
            <person name="Rosa I.A."/>
            <person name="Tasca T."/>
            <person name="Bogo M.R."/>
            <person name="de Souza W."/>
        </authorList>
    </citation>
    <scope>NUCLEOTIDE SEQUENCE [LARGE SCALE GENOMIC DNA]</scope>
    <source>
        <strain evidence="2">K</strain>
    </source>
</reference>
<feature type="region of interest" description="Disordered" evidence="1">
    <location>
        <begin position="1"/>
        <end position="39"/>
    </location>
</feature>
<feature type="compositionally biased region" description="Basic and acidic residues" evidence="1">
    <location>
        <begin position="366"/>
        <end position="378"/>
    </location>
</feature>
<feature type="compositionally biased region" description="Basic and acidic residues" evidence="1">
    <location>
        <begin position="324"/>
        <end position="338"/>
    </location>
</feature>
<dbReference type="Proteomes" id="UP000179807">
    <property type="component" value="Unassembled WGS sequence"/>
</dbReference>
<feature type="compositionally biased region" description="Basic and acidic residues" evidence="1">
    <location>
        <begin position="410"/>
        <end position="419"/>
    </location>
</feature>